<evidence type="ECO:0000256" key="2">
    <source>
        <dbReference type="ARBA" id="ARBA00022827"/>
    </source>
</evidence>
<dbReference type="InterPro" id="IPR050346">
    <property type="entry name" value="FMO-like"/>
</dbReference>
<proteinExistence type="predicted"/>
<feature type="compositionally biased region" description="Polar residues" evidence="4">
    <location>
        <begin position="591"/>
        <end position="606"/>
    </location>
</feature>
<dbReference type="Proteomes" id="UP000249363">
    <property type="component" value="Unassembled WGS sequence"/>
</dbReference>
<evidence type="ECO:0000313" key="5">
    <source>
        <dbReference type="EMBL" id="RAO72225.1"/>
    </source>
</evidence>
<evidence type="ECO:0000256" key="3">
    <source>
        <dbReference type="ARBA" id="ARBA00023002"/>
    </source>
</evidence>
<dbReference type="OrthoDB" id="2915840at2759"/>
<evidence type="ECO:0008006" key="7">
    <source>
        <dbReference type="Google" id="ProtNLM"/>
    </source>
</evidence>
<sequence>MATNEKYDVVIIGAGWYGLIAATTYLRLAPETKILIVDKGHSIGGVWSEERIYPNLFAQVGHGLFEYSFYPMPAEGLSPDRYISGKTIHDYLYNFAKDYDLVRRVRLDTEVSNVEKMASGSWRLDIAGDKPIWASKLIIATGVASEPYSPKWPNQGFTKPIIHSADIGVSLKKLHDPAVKRVVVLGAAKSSYDTVFLLLKAGKHVDWVIREKGSGPLAIMPPRLLGLNTVDVMGTRALASFSPAILNTHGFWYNVLHNNPVGNFVTMNFWRFVNGLAELHAGYSKTENATKLRPIPFGEGIFWANSGLGLASVPDFWKTFHAGDVKVHRTEIASYSDTDKVHLKDGVTVGTDYVILCTGWTDALEPFNERLRVQCGLPSKADFTEKWKKLDAEADDIVSKKLPVLANPPDTFVETASQRRPWRLYRRLISPKMAAVGDRSIFFPGQIHSVYTPLVAEMQALWGVAYLLGQLELPNQDDMEKEIAVWNAWTRKRYLEQGRKHAYSIYDYLAVSFIRLSNPPLTYITIVIFIVLPTNINTKYVDTLARDLGINTHRKANPIAEMLSTYVPSDYNGLIDEYLHNRERKAELSGEKSSTNGHANGKTNGAVNGKANGYTNGHTNGKTR</sequence>
<dbReference type="SUPFAM" id="SSF51735">
    <property type="entry name" value="NAD(P)-binding Rossmann-fold domains"/>
    <property type="match status" value="1"/>
</dbReference>
<dbReference type="Pfam" id="PF13738">
    <property type="entry name" value="Pyr_redox_3"/>
    <property type="match status" value="1"/>
</dbReference>
<evidence type="ECO:0000313" key="6">
    <source>
        <dbReference type="Proteomes" id="UP000249363"/>
    </source>
</evidence>
<name>A0A364L8T5_TALAM</name>
<keyword evidence="1" id="KW-0285">Flavoprotein</keyword>
<dbReference type="AlphaFoldDB" id="A0A364L8T5"/>
<evidence type="ECO:0000256" key="1">
    <source>
        <dbReference type="ARBA" id="ARBA00022630"/>
    </source>
</evidence>
<dbReference type="InterPro" id="IPR036291">
    <property type="entry name" value="NAD(P)-bd_dom_sf"/>
</dbReference>
<dbReference type="SUPFAM" id="SSF51905">
    <property type="entry name" value="FAD/NAD(P)-binding domain"/>
    <property type="match status" value="2"/>
</dbReference>
<keyword evidence="3" id="KW-0560">Oxidoreductase</keyword>
<dbReference type="GO" id="GO:0016491">
    <property type="term" value="F:oxidoreductase activity"/>
    <property type="evidence" value="ECO:0007669"/>
    <property type="project" value="UniProtKB-KW"/>
</dbReference>
<evidence type="ECO:0000256" key="4">
    <source>
        <dbReference type="SAM" id="MobiDB-lite"/>
    </source>
</evidence>
<dbReference type="GeneID" id="63797451"/>
<keyword evidence="2" id="KW-0274">FAD</keyword>
<dbReference type="RefSeq" id="XP_040736739.1">
    <property type="nucleotide sequence ID" value="XM_040881020.1"/>
</dbReference>
<dbReference type="EMBL" id="MIKG01000018">
    <property type="protein sequence ID" value="RAO72225.1"/>
    <property type="molecule type" value="Genomic_DNA"/>
</dbReference>
<feature type="compositionally biased region" description="Polar residues" evidence="4">
    <location>
        <begin position="613"/>
        <end position="624"/>
    </location>
</feature>
<comment type="caution">
    <text evidence="5">The sequence shown here is derived from an EMBL/GenBank/DDBJ whole genome shotgun (WGS) entry which is preliminary data.</text>
</comment>
<dbReference type="InterPro" id="IPR036188">
    <property type="entry name" value="FAD/NAD-bd_sf"/>
</dbReference>
<organism evidence="5 6">
    <name type="scientific">Talaromyces amestolkiae</name>
    <dbReference type="NCBI Taxonomy" id="1196081"/>
    <lineage>
        <taxon>Eukaryota</taxon>
        <taxon>Fungi</taxon>
        <taxon>Dikarya</taxon>
        <taxon>Ascomycota</taxon>
        <taxon>Pezizomycotina</taxon>
        <taxon>Eurotiomycetes</taxon>
        <taxon>Eurotiomycetidae</taxon>
        <taxon>Eurotiales</taxon>
        <taxon>Trichocomaceae</taxon>
        <taxon>Talaromyces</taxon>
        <taxon>Talaromyces sect. Talaromyces</taxon>
    </lineage>
</organism>
<gene>
    <name evidence="5" type="ORF">BHQ10_008237</name>
</gene>
<keyword evidence="6" id="KW-1185">Reference proteome</keyword>
<feature type="region of interest" description="Disordered" evidence="4">
    <location>
        <begin position="585"/>
        <end position="624"/>
    </location>
</feature>
<accession>A0A364L8T5</accession>
<dbReference type="Gene3D" id="3.50.50.60">
    <property type="entry name" value="FAD/NAD(P)-binding domain"/>
    <property type="match status" value="2"/>
</dbReference>
<protein>
    <recommendedName>
        <fullName evidence="7">FAD/NAD(P)-binding domain-containing protein</fullName>
    </recommendedName>
</protein>
<dbReference type="PANTHER" id="PTHR23023">
    <property type="entry name" value="DIMETHYLANILINE MONOOXYGENASE"/>
    <property type="match status" value="1"/>
</dbReference>
<reference evidence="5 6" key="1">
    <citation type="journal article" date="2017" name="Biotechnol. Biofuels">
        <title>Differential beta-glucosidase expression as a function of carbon source availability in Talaromyces amestolkiae: a genomic and proteomic approach.</title>
        <authorList>
            <person name="de Eugenio L.I."/>
            <person name="Mendez-Liter J.A."/>
            <person name="Nieto-Dominguez M."/>
            <person name="Alonso L."/>
            <person name="Gil-Munoz J."/>
            <person name="Barriuso J."/>
            <person name="Prieto A."/>
            <person name="Martinez M.J."/>
        </authorList>
    </citation>
    <scope>NUCLEOTIDE SEQUENCE [LARGE SCALE GENOMIC DNA]</scope>
    <source>
        <strain evidence="5 6">CIB</strain>
    </source>
</reference>